<protein>
    <submittedName>
        <fullName evidence="1">Uncharacterized protein</fullName>
    </submittedName>
</protein>
<evidence type="ECO:0000313" key="1">
    <source>
        <dbReference type="EMBL" id="MQN79070.1"/>
    </source>
</evidence>
<dbReference type="Proteomes" id="UP000423156">
    <property type="component" value="Unassembled WGS sequence"/>
</dbReference>
<accession>A0AA90UVV9</accession>
<dbReference type="RefSeq" id="WP_153093724.1">
    <property type="nucleotide sequence ID" value="NZ_VZBP01000065.1"/>
</dbReference>
<evidence type="ECO:0000313" key="4">
    <source>
        <dbReference type="Proteomes" id="UP000423156"/>
    </source>
</evidence>
<dbReference type="AlphaFoldDB" id="A0AA90UVV9"/>
<sequence>MADETGKAIKLTRDDLRSIDVGKTKTFYLPDAKACDNGKALTYQFQNLMGCKFSVKTDYTANTLTITRNAI</sequence>
<proteinExistence type="predicted"/>
<comment type="caution">
    <text evidence="1">The sequence shown here is derived from an EMBL/GenBank/DDBJ whole genome shotgun (WGS) entry which is preliminary data.</text>
</comment>
<reference evidence="3 4" key="1">
    <citation type="submission" date="2019-09" db="EMBL/GenBank/DDBJ databases">
        <title>Distinct polysaccharide growth profiles of human intestinal Prevotella copri isolates.</title>
        <authorList>
            <person name="Fehlner-Peach H."/>
            <person name="Magnabosco C."/>
            <person name="Raghavan V."/>
            <person name="Scher J.U."/>
            <person name="Tett A."/>
            <person name="Cox L.M."/>
            <person name="Gottsegen C."/>
            <person name="Watters A."/>
            <person name="Wiltshire- Gordon J.D."/>
            <person name="Segata N."/>
            <person name="Bonneau R."/>
            <person name="Littman D.R."/>
        </authorList>
    </citation>
    <scope>NUCLEOTIDE SEQUENCE [LARGE SCALE GENOMIC DNA]</scope>
    <source>
        <strain evidence="4">BU41712</strain>
        <strain evidence="2">IA624</strain>
        <strain evidence="3">iA624</strain>
    </source>
</reference>
<name>A0AA90UVV9_9BACT</name>
<reference evidence="1" key="2">
    <citation type="submission" date="2022-12" db="EMBL/GenBank/DDBJ databases">
        <title>Distinct polysaccharide growth profiles of human intestinal Prevotella copri isolates.</title>
        <authorList>
            <person name="Fehlner-Peach H."/>
            <person name="Magnabosco C."/>
            <person name="Raghavan V."/>
            <person name="Scher J.U."/>
            <person name="Tett A."/>
            <person name="Cox L.M."/>
            <person name="Gottsegen C."/>
            <person name="Watters A."/>
            <person name="Wiltshire- Gordon J.D."/>
            <person name="Segata N."/>
            <person name="Bonneau R."/>
            <person name="Littman D.R."/>
        </authorList>
    </citation>
    <scope>NUCLEOTIDE SEQUENCE</scope>
    <source>
        <strain evidence="1">BU41712</strain>
    </source>
</reference>
<dbReference type="EMBL" id="VZBZ01000164">
    <property type="protein sequence ID" value="MQN79070.1"/>
    <property type="molecule type" value="Genomic_DNA"/>
</dbReference>
<evidence type="ECO:0000313" key="2">
    <source>
        <dbReference type="EMBL" id="MQO09229.1"/>
    </source>
</evidence>
<organism evidence="1 4">
    <name type="scientific">Segatella copri</name>
    <dbReference type="NCBI Taxonomy" id="165179"/>
    <lineage>
        <taxon>Bacteria</taxon>
        <taxon>Pseudomonadati</taxon>
        <taxon>Bacteroidota</taxon>
        <taxon>Bacteroidia</taxon>
        <taxon>Bacteroidales</taxon>
        <taxon>Prevotellaceae</taxon>
        <taxon>Segatella</taxon>
    </lineage>
</organism>
<evidence type="ECO:0000313" key="3">
    <source>
        <dbReference type="Proteomes" id="UP000405805"/>
    </source>
</evidence>
<dbReference type="Proteomes" id="UP000405805">
    <property type="component" value="Unassembled WGS sequence"/>
</dbReference>
<gene>
    <name evidence="2" type="ORF">F7D57_05715</name>
    <name evidence="1" type="ORF">F7D71_14640</name>
</gene>
<dbReference type="EMBL" id="VZBP01000065">
    <property type="protein sequence ID" value="MQO09229.1"/>
    <property type="molecule type" value="Genomic_DNA"/>
</dbReference>